<evidence type="ECO:0000313" key="2">
    <source>
        <dbReference type="EMBL" id="KAJ02654.1"/>
    </source>
</evidence>
<proteinExistence type="predicted"/>
<dbReference type="eggNOG" id="COG1846">
    <property type="taxonomic scope" value="Bacteria"/>
</dbReference>
<dbReference type="SMART" id="SM00347">
    <property type="entry name" value="HTH_MARR"/>
    <property type="match status" value="1"/>
</dbReference>
<organism evidence="2 3">
    <name type="scientific">Sulfitobacter mediterraneus</name>
    <dbReference type="NCBI Taxonomy" id="83219"/>
    <lineage>
        <taxon>Bacteria</taxon>
        <taxon>Pseudomonadati</taxon>
        <taxon>Pseudomonadota</taxon>
        <taxon>Alphaproteobacteria</taxon>
        <taxon>Rhodobacterales</taxon>
        <taxon>Roseobacteraceae</taxon>
        <taxon>Sulfitobacter</taxon>
    </lineage>
</organism>
<dbReference type="GO" id="GO:0006950">
    <property type="term" value="P:response to stress"/>
    <property type="evidence" value="ECO:0007669"/>
    <property type="project" value="TreeGrafter"/>
</dbReference>
<dbReference type="AlphaFoldDB" id="A0A061STE3"/>
<dbReference type="STRING" id="83219.PM02_12835"/>
<dbReference type="Proteomes" id="UP000027337">
    <property type="component" value="Unassembled WGS sequence"/>
</dbReference>
<feature type="domain" description="HTH marR-type" evidence="1">
    <location>
        <begin position="1"/>
        <end position="139"/>
    </location>
</feature>
<dbReference type="PROSITE" id="PS50995">
    <property type="entry name" value="HTH_MARR_2"/>
    <property type="match status" value="1"/>
</dbReference>
<sequence>MNHLHQLYQVIWQSRPLMQAAEAAVERGLEDSGLTVRMRAVLEILADGGAATVPDVAQRLEIKRQYVQLMINDTHAAGFTEAVPNPRHQRSKLIALTEAGQRLITQVMQREKELLQTIGSDLPEDELAITLRTMQRLIARLKSRTEEHAP</sequence>
<dbReference type="SUPFAM" id="SSF46785">
    <property type="entry name" value="Winged helix' DNA-binding domain"/>
    <property type="match status" value="1"/>
</dbReference>
<dbReference type="Gene3D" id="1.10.10.10">
    <property type="entry name" value="Winged helix-like DNA-binding domain superfamily/Winged helix DNA-binding domain"/>
    <property type="match status" value="1"/>
</dbReference>
<comment type="caution">
    <text evidence="2">The sequence shown here is derived from an EMBL/GenBank/DDBJ whole genome shotgun (WGS) entry which is preliminary data.</text>
</comment>
<reference evidence="2 3" key="1">
    <citation type="journal article" date="2014" name="Genome Announc.">
        <title>Draft Genome Sequences of Two Isolates of the Roseobacter Group, Sulfitobacter sp. Strains 3SOLIMAR09 and 1FIGIMAR09, from Harbors of Mallorca Island (Mediterranean Sea).</title>
        <authorList>
            <person name="Mas-Llado M."/>
            <person name="Pina-Villalonga J.M."/>
            <person name="Brunet-Galmes I."/>
            <person name="Nogales B."/>
            <person name="Bosch R."/>
        </authorList>
    </citation>
    <scope>NUCLEOTIDE SEQUENCE [LARGE SCALE GENOMIC DNA]</scope>
    <source>
        <strain evidence="2 3">1FIGIMAR09</strain>
    </source>
</reference>
<dbReference type="PANTHER" id="PTHR33164:SF99">
    <property type="entry name" value="MARR FAMILY REGULATORY PROTEIN"/>
    <property type="match status" value="1"/>
</dbReference>
<dbReference type="InterPro" id="IPR036390">
    <property type="entry name" value="WH_DNA-bd_sf"/>
</dbReference>
<dbReference type="InterPro" id="IPR039422">
    <property type="entry name" value="MarR/SlyA-like"/>
</dbReference>
<dbReference type="EMBL" id="JEMU01000010">
    <property type="protein sequence ID" value="KAJ02654.1"/>
    <property type="molecule type" value="Genomic_DNA"/>
</dbReference>
<gene>
    <name evidence="2" type="ORF">PM02_12835</name>
</gene>
<dbReference type="PANTHER" id="PTHR33164">
    <property type="entry name" value="TRANSCRIPTIONAL REGULATOR, MARR FAMILY"/>
    <property type="match status" value="1"/>
</dbReference>
<dbReference type="InterPro" id="IPR036388">
    <property type="entry name" value="WH-like_DNA-bd_sf"/>
</dbReference>
<protein>
    <submittedName>
        <fullName evidence="2">MarR family transcriptional regulator</fullName>
    </submittedName>
</protein>
<dbReference type="InterPro" id="IPR000835">
    <property type="entry name" value="HTH_MarR-typ"/>
</dbReference>
<evidence type="ECO:0000313" key="3">
    <source>
        <dbReference type="Proteomes" id="UP000027337"/>
    </source>
</evidence>
<name>A0A061STE3_9RHOB</name>
<evidence type="ECO:0000259" key="1">
    <source>
        <dbReference type="PROSITE" id="PS50995"/>
    </source>
</evidence>
<keyword evidence="3" id="KW-1185">Reference proteome</keyword>
<dbReference type="GO" id="GO:0003700">
    <property type="term" value="F:DNA-binding transcription factor activity"/>
    <property type="evidence" value="ECO:0007669"/>
    <property type="project" value="InterPro"/>
</dbReference>
<accession>A0A061STE3</accession>